<dbReference type="NCBIfam" id="TIGR01509">
    <property type="entry name" value="HAD-SF-IA-v3"/>
    <property type="match status" value="1"/>
</dbReference>
<evidence type="ECO:0000256" key="5">
    <source>
        <dbReference type="PIRSR" id="PIRSR610972-4"/>
    </source>
</evidence>
<evidence type="ECO:0000256" key="2">
    <source>
        <dbReference type="PIRSR" id="PIRSR610972-1"/>
    </source>
</evidence>
<feature type="active site" description="Proton donor/acceptor" evidence="2">
    <location>
        <position position="10"/>
    </location>
</feature>
<evidence type="ECO:0000256" key="1">
    <source>
        <dbReference type="ARBA" id="ARBA00006171"/>
    </source>
</evidence>
<name>A0A940X157_9BACI</name>
<reference evidence="6" key="1">
    <citation type="submission" date="2021-03" db="EMBL/GenBank/DDBJ databases">
        <title>Bacillus suaedae sp. nov., isolated from Suaeda aralocaspica.</title>
        <authorList>
            <person name="Lei R.F.R."/>
        </authorList>
    </citation>
    <scope>NUCLEOTIDE SEQUENCE</scope>
    <source>
        <strain evidence="6">YZJH907-2</strain>
    </source>
</reference>
<feature type="binding site" evidence="3">
    <location>
        <begin position="45"/>
        <end position="50"/>
    </location>
    <ligand>
        <name>substrate</name>
    </ligand>
</feature>
<evidence type="ECO:0000313" key="6">
    <source>
        <dbReference type="EMBL" id="MBP3952734.1"/>
    </source>
</evidence>
<dbReference type="GO" id="GO:0005975">
    <property type="term" value="P:carbohydrate metabolic process"/>
    <property type="evidence" value="ECO:0007669"/>
    <property type="project" value="InterPro"/>
</dbReference>
<keyword evidence="4" id="KW-0479">Metal-binding</keyword>
<proteinExistence type="inferred from homology"/>
<feature type="binding site" evidence="4">
    <location>
        <position position="171"/>
    </location>
    <ligand>
        <name>Mg(2+)</name>
        <dbReference type="ChEBI" id="CHEBI:18420"/>
    </ligand>
</feature>
<keyword evidence="4" id="KW-0460">Magnesium</keyword>
<evidence type="ECO:0000313" key="7">
    <source>
        <dbReference type="Proteomes" id="UP000678228"/>
    </source>
</evidence>
<dbReference type="SFLD" id="SFLDG01129">
    <property type="entry name" value="C1.5:_HAD__Beta-PGM__Phosphata"/>
    <property type="match status" value="1"/>
</dbReference>
<dbReference type="Proteomes" id="UP000678228">
    <property type="component" value="Unassembled WGS sequence"/>
</dbReference>
<dbReference type="GO" id="GO:0000287">
    <property type="term" value="F:magnesium ion binding"/>
    <property type="evidence" value="ECO:0007669"/>
    <property type="project" value="InterPro"/>
</dbReference>
<dbReference type="SFLD" id="SFLDS00003">
    <property type="entry name" value="Haloacid_Dehalogenase"/>
    <property type="match status" value="1"/>
</dbReference>
<feature type="binding site" evidence="4">
    <location>
        <position position="170"/>
    </location>
    <ligand>
        <name>Mg(2+)</name>
        <dbReference type="ChEBI" id="CHEBI:18420"/>
    </ligand>
</feature>
<feature type="binding site" evidence="3">
    <location>
        <begin position="10"/>
        <end position="12"/>
    </location>
    <ligand>
        <name>substrate</name>
    </ligand>
</feature>
<dbReference type="SUPFAM" id="SSF56784">
    <property type="entry name" value="HAD-like"/>
    <property type="match status" value="1"/>
</dbReference>
<dbReference type="RefSeq" id="WP_210598582.1">
    <property type="nucleotide sequence ID" value="NZ_JAGKSQ010000007.1"/>
</dbReference>
<dbReference type="PANTHER" id="PTHR18901:SF38">
    <property type="entry name" value="PSEUDOURIDINE-5'-PHOSPHATASE"/>
    <property type="match status" value="1"/>
</dbReference>
<organism evidence="6 7">
    <name type="scientific">Halalkalibacter suaedae</name>
    <dbReference type="NCBI Taxonomy" id="2822140"/>
    <lineage>
        <taxon>Bacteria</taxon>
        <taxon>Bacillati</taxon>
        <taxon>Bacillota</taxon>
        <taxon>Bacilli</taxon>
        <taxon>Bacillales</taxon>
        <taxon>Bacillaceae</taxon>
        <taxon>Halalkalibacter</taxon>
    </lineage>
</organism>
<dbReference type="PANTHER" id="PTHR18901">
    <property type="entry name" value="2-DEOXYGLUCOSE-6-PHOSPHATE PHOSPHATASE 2"/>
    <property type="match status" value="1"/>
</dbReference>
<dbReference type="NCBIfam" id="TIGR01990">
    <property type="entry name" value="bPGM"/>
    <property type="match status" value="1"/>
</dbReference>
<feature type="binding site" evidence="4">
    <location>
        <position position="12"/>
    </location>
    <ligand>
        <name>Mg(2+)</name>
        <dbReference type="ChEBI" id="CHEBI:18420"/>
    </ligand>
</feature>
<sequence>MKKINAVIFDMDGVISNTVPLHFEVNKKVADEVEIAYTTEWNQQLQGLSRRETVKQIVEKSGKQLTIEEFDQLCEKKNTYYRTLLESLTVSDAQPGMPSFIKSLYEMGMPMVVASASQNASFVLSQLDLLQYFKAVVDVTKLKKGKPDPEIFLKAASLAGVNSDECVAIEDGEPGLTGILQTDMYSVGIGQEEHLKRANAHFLSTQELTIPSLESKLNEKNMTLY</sequence>
<evidence type="ECO:0000256" key="3">
    <source>
        <dbReference type="PIRSR" id="PIRSR610972-2"/>
    </source>
</evidence>
<feature type="active site" description="Proton donor/acceptor" evidence="2">
    <location>
        <position position="12"/>
    </location>
</feature>
<dbReference type="AlphaFoldDB" id="A0A940X157"/>
<dbReference type="EMBL" id="JAGKSQ010000007">
    <property type="protein sequence ID" value="MBP3952734.1"/>
    <property type="molecule type" value="Genomic_DNA"/>
</dbReference>
<dbReference type="InterPro" id="IPR010976">
    <property type="entry name" value="B-phosphoglucomutase_hydrolase"/>
</dbReference>
<feature type="binding site" evidence="4">
    <location>
        <position position="10"/>
    </location>
    <ligand>
        <name>Mg(2+)</name>
        <dbReference type="ChEBI" id="CHEBI:18420"/>
    </ligand>
</feature>
<feature type="binding site" evidence="3">
    <location>
        <begin position="115"/>
        <end position="119"/>
    </location>
    <ligand>
        <name>substrate</name>
    </ligand>
</feature>
<accession>A0A940X157</accession>
<evidence type="ECO:0000256" key="4">
    <source>
        <dbReference type="PIRSR" id="PIRSR610972-3"/>
    </source>
</evidence>
<dbReference type="Gene3D" id="3.40.50.1000">
    <property type="entry name" value="HAD superfamily/HAD-like"/>
    <property type="match status" value="1"/>
</dbReference>
<dbReference type="InterPro" id="IPR041492">
    <property type="entry name" value="HAD_2"/>
</dbReference>
<dbReference type="InterPro" id="IPR023198">
    <property type="entry name" value="PGP-like_dom2"/>
</dbReference>
<protein>
    <submittedName>
        <fullName evidence="6">Beta-phosphoglucomutase</fullName>
        <ecNumber evidence="6">5.4.2.6</ecNumber>
    </submittedName>
</protein>
<comment type="caution">
    <text evidence="6">The sequence shown here is derived from an EMBL/GenBank/DDBJ whole genome shotgun (WGS) entry which is preliminary data.</text>
</comment>
<feature type="site" description="Important for catalytic activity and assists the phosphoryl transfer reaction to Asp8 by balancing charge and orienting the reacting groups" evidence="5">
    <location>
        <position position="146"/>
    </location>
</feature>
<dbReference type="InterPro" id="IPR006439">
    <property type="entry name" value="HAD-SF_hydro_IA"/>
</dbReference>
<dbReference type="Gene3D" id="1.10.150.240">
    <property type="entry name" value="Putative phosphatase, domain 2"/>
    <property type="match status" value="1"/>
</dbReference>
<keyword evidence="6" id="KW-0413">Isomerase</keyword>
<gene>
    <name evidence="6" type="primary">pgmB</name>
    <name evidence="6" type="ORF">J7W16_16555</name>
</gene>
<dbReference type="Pfam" id="PF13419">
    <property type="entry name" value="HAD_2"/>
    <property type="match status" value="1"/>
</dbReference>
<dbReference type="InterPro" id="IPR010972">
    <property type="entry name" value="Beta-PGM"/>
</dbReference>
<dbReference type="InterPro" id="IPR036412">
    <property type="entry name" value="HAD-like_sf"/>
</dbReference>
<dbReference type="InterPro" id="IPR023214">
    <property type="entry name" value="HAD_sf"/>
</dbReference>
<keyword evidence="7" id="KW-1185">Reference proteome</keyword>
<feature type="binding site" evidence="3">
    <location>
        <position position="146"/>
    </location>
    <ligand>
        <name>substrate</name>
    </ligand>
</feature>
<dbReference type="NCBIfam" id="TIGR02009">
    <property type="entry name" value="PGMB-YQAB-SF"/>
    <property type="match status" value="1"/>
</dbReference>
<comment type="cofactor">
    <cofactor evidence="4">
        <name>Mg(2+)</name>
        <dbReference type="ChEBI" id="CHEBI:18420"/>
    </cofactor>
    <text evidence="4">Binds 2 magnesium ions per subunit.</text>
</comment>
<dbReference type="EC" id="5.4.2.6" evidence="6"/>
<comment type="similarity">
    <text evidence="1">Belongs to the HAD-like hydrolase superfamily. CbbY/CbbZ/Gph/YieH family.</text>
</comment>
<feature type="binding site" evidence="3">
    <location>
        <position position="77"/>
    </location>
    <ligand>
        <name>substrate</name>
    </ligand>
</feature>
<dbReference type="GO" id="GO:0008801">
    <property type="term" value="F:beta-phosphoglucomutase activity"/>
    <property type="evidence" value="ECO:0007669"/>
    <property type="project" value="UniProtKB-EC"/>
</dbReference>
<feature type="site" description="Important for catalytic activity and assists the phosphoryl transfer reaction to Asp8 by balancing charge and orienting the reacting groups" evidence="5">
    <location>
        <position position="115"/>
    </location>
</feature>